<protein>
    <recommendedName>
        <fullName evidence="3">Peptidase A2 domain-containing protein</fullName>
    </recommendedName>
</protein>
<dbReference type="AlphaFoldDB" id="A0A4S8MMM2"/>
<keyword evidence="2" id="KW-1185">Reference proteome</keyword>
<organism evidence="1 2">
    <name type="scientific">Dendrothele bispora (strain CBS 962.96)</name>
    <dbReference type="NCBI Taxonomy" id="1314807"/>
    <lineage>
        <taxon>Eukaryota</taxon>
        <taxon>Fungi</taxon>
        <taxon>Dikarya</taxon>
        <taxon>Basidiomycota</taxon>
        <taxon>Agaricomycotina</taxon>
        <taxon>Agaricomycetes</taxon>
        <taxon>Agaricomycetidae</taxon>
        <taxon>Agaricales</taxon>
        <taxon>Agaricales incertae sedis</taxon>
        <taxon>Dendrothele</taxon>
    </lineage>
</organism>
<evidence type="ECO:0000313" key="2">
    <source>
        <dbReference type="Proteomes" id="UP000297245"/>
    </source>
</evidence>
<name>A0A4S8MMM2_DENBC</name>
<feature type="non-terminal residue" evidence="1">
    <location>
        <position position="1"/>
    </location>
</feature>
<accession>A0A4S8MMM2</accession>
<dbReference type="InterPro" id="IPR021109">
    <property type="entry name" value="Peptidase_aspartic_dom_sf"/>
</dbReference>
<evidence type="ECO:0008006" key="3">
    <source>
        <dbReference type="Google" id="ProtNLM"/>
    </source>
</evidence>
<dbReference type="OrthoDB" id="3068303at2759"/>
<reference evidence="1 2" key="1">
    <citation type="journal article" date="2019" name="Nat. Ecol. Evol.">
        <title>Megaphylogeny resolves global patterns of mushroom evolution.</title>
        <authorList>
            <person name="Varga T."/>
            <person name="Krizsan K."/>
            <person name="Foldi C."/>
            <person name="Dima B."/>
            <person name="Sanchez-Garcia M."/>
            <person name="Sanchez-Ramirez S."/>
            <person name="Szollosi G.J."/>
            <person name="Szarkandi J.G."/>
            <person name="Papp V."/>
            <person name="Albert L."/>
            <person name="Andreopoulos W."/>
            <person name="Angelini C."/>
            <person name="Antonin V."/>
            <person name="Barry K.W."/>
            <person name="Bougher N.L."/>
            <person name="Buchanan P."/>
            <person name="Buyck B."/>
            <person name="Bense V."/>
            <person name="Catcheside P."/>
            <person name="Chovatia M."/>
            <person name="Cooper J."/>
            <person name="Damon W."/>
            <person name="Desjardin D."/>
            <person name="Finy P."/>
            <person name="Geml J."/>
            <person name="Haridas S."/>
            <person name="Hughes K."/>
            <person name="Justo A."/>
            <person name="Karasinski D."/>
            <person name="Kautmanova I."/>
            <person name="Kiss B."/>
            <person name="Kocsube S."/>
            <person name="Kotiranta H."/>
            <person name="LaButti K.M."/>
            <person name="Lechner B.E."/>
            <person name="Liimatainen K."/>
            <person name="Lipzen A."/>
            <person name="Lukacs Z."/>
            <person name="Mihaltcheva S."/>
            <person name="Morgado L.N."/>
            <person name="Niskanen T."/>
            <person name="Noordeloos M.E."/>
            <person name="Ohm R.A."/>
            <person name="Ortiz-Santana B."/>
            <person name="Ovrebo C."/>
            <person name="Racz N."/>
            <person name="Riley R."/>
            <person name="Savchenko A."/>
            <person name="Shiryaev A."/>
            <person name="Soop K."/>
            <person name="Spirin V."/>
            <person name="Szebenyi C."/>
            <person name="Tomsovsky M."/>
            <person name="Tulloss R.E."/>
            <person name="Uehling J."/>
            <person name="Grigoriev I.V."/>
            <person name="Vagvolgyi C."/>
            <person name="Papp T."/>
            <person name="Martin F.M."/>
            <person name="Miettinen O."/>
            <person name="Hibbett D.S."/>
            <person name="Nagy L.G."/>
        </authorList>
    </citation>
    <scope>NUCLEOTIDE SEQUENCE [LARGE SCALE GENOMIC DNA]</scope>
    <source>
        <strain evidence="1 2">CBS 962.96</strain>
    </source>
</reference>
<dbReference type="Proteomes" id="UP000297245">
    <property type="component" value="Unassembled WGS sequence"/>
</dbReference>
<sequence>KGRELPEGLGSLDTRALFTKARVGSLRSEELDVRLDSGADITLISEDYWKKLEILPKPKTGLRMKLYQLTGEAKILGYVKFPIFMKSAEDVWI</sequence>
<proteinExistence type="predicted"/>
<dbReference type="Gene3D" id="2.40.70.10">
    <property type="entry name" value="Acid Proteases"/>
    <property type="match status" value="1"/>
</dbReference>
<dbReference type="SUPFAM" id="SSF50630">
    <property type="entry name" value="Acid proteases"/>
    <property type="match status" value="1"/>
</dbReference>
<gene>
    <name evidence="1" type="ORF">K435DRAFT_650096</name>
</gene>
<evidence type="ECO:0000313" key="1">
    <source>
        <dbReference type="EMBL" id="THV04115.1"/>
    </source>
</evidence>
<dbReference type="EMBL" id="ML179060">
    <property type="protein sequence ID" value="THV04115.1"/>
    <property type="molecule type" value="Genomic_DNA"/>
</dbReference>